<dbReference type="SUPFAM" id="SSF52540">
    <property type="entry name" value="P-loop containing nucleoside triphosphate hydrolases"/>
    <property type="match status" value="1"/>
</dbReference>
<dbReference type="Pfam" id="PF12705">
    <property type="entry name" value="PDDEXK_1"/>
    <property type="match status" value="1"/>
</dbReference>
<proteinExistence type="inferred from homology"/>
<dbReference type="GO" id="GO:0008854">
    <property type="term" value="F:exodeoxyribonuclease V activity"/>
    <property type="evidence" value="ECO:0007669"/>
    <property type="project" value="UniProtKB-EC"/>
</dbReference>
<evidence type="ECO:0000313" key="20">
    <source>
        <dbReference type="Proteomes" id="UP000280792"/>
    </source>
</evidence>
<evidence type="ECO:0000259" key="17">
    <source>
        <dbReference type="PROSITE" id="PS51198"/>
    </source>
</evidence>
<keyword evidence="4 15" id="KW-0227">DNA damage</keyword>
<dbReference type="SUPFAM" id="SSF52980">
    <property type="entry name" value="Restriction endonuclease-like"/>
    <property type="match status" value="1"/>
</dbReference>
<dbReference type="Proteomes" id="UP000280792">
    <property type="component" value="Unassembled WGS sequence"/>
</dbReference>
<dbReference type="PROSITE" id="PS51217">
    <property type="entry name" value="UVRD_HELICASE_CTER"/>
    <property type="match status" value="1"/>
</dbReference>
<keyword evidence="12 15" id="KW-0413">Isomerase</keyword>
<dbReference type="InterPro" id="IPR038726">
    <property type="entry name" value="PDDEXK_AddAB-type"/>
</dbReference>
<evidence type="ECO:0000256" key="11">
    <source>
        <dbReference type="ARBA" id="ARBA00023204"/>
    </source>
</evidence>
<evidence type="ECO:0000256" key="3">
    <source>
        <dbReference type="ARBA" id="ARBA00022741"/>
    </source>
</evidence>
<keyword evidence="10 15" id="KW-0238">DNA-binding</keyword>
<evidence type="ECO:0000256" key="6">
    <source>
        <dbReference type="ARBA" id="ARBA00022806"/>
    </source>
</evidence>
<protein>
    <recommendedName>
        <fullName evidence="15">RecBCD enzyme subunit RecB</fullName>
        <ecNumber evidence="15">3.1.11.5</ecNumber>
        <ecNumber evidence="15">5.6.2.4</ecNumber>
    </recommendedName>
    <alternativeName>
        <fullName evidence="15">DNA 3'-5' helicase subunit RecB</fullName>
    </alternativeName>
    <alternativeName>
        <fullName evidence="15">Exonuclease V subunit RecB</fullName>
        <shortName evidence="15">ExoV subunit RecB</shortName>
    </alternativeName>
    <alternativeName>
        <fullName evidence="15">Helicase/nuclease RecBCD subunit RecB</fullName>
    </alternativeName>
</protein>
<dbReference type="Gene3D" id="1.10.486.10">
    <property type="entry name" value="PCRA, domain 4"/>
    <property type="match status" value="1"/>
</dbReference>
<dbReference type="HAMAP" id="MF_01485">
    <property type="entry name" value="RecB"/>
    <property type="match status" value="1"/>
</dbReference>
<dbReference type="AlphaFoldDB" id="A0A3P3VWY3"/>
<evidence type="ECO:0000256" key="2">
    <source>
        <dbReference type="ARBA" id="ARBA00022723"/>
    </source>
</evidence>
<dbReference type="NCBIfam" id="TIGR00609">
    <property type="entry name" value="recB"/>
    <property type="match status" value="1"/>
</dbReference>
<dbReference type="EC" id="3.1.11.5" evidence="15"/>
<comment type="cofactor">
    <cofactor evidence="15">
        <name>Mg(2+)</name>
        <dbReference type="ChEBI" id="CHEBI:18420"/>
    </cofactor>
    <text evidence="15">Binds 1 Mg(2+) ion per subunit.</text>
</comment>
<dbReference type="InterPro" id="IPR011604">
    <property type="entry name" value="PDDEXK-like_dom_sf"/>
</dbReference>
<keyword evidence="11 15" id="KW-0234">DNA repair</keyword>
<evidence type="ECO:0000256" key="5">
    <source>
        <dbReference type="ARBA" id="ARBA00022801"/>
    </source>
</evidence>
<dbReference type="GO" id="GO:0000287">
    <property type="term" value="F:magnesium ion binding"/>
    <property type="evidence" value="ECO:0007669"/>
    <property type="project" value="UniProtKB-UniRule"/>
</dbReference>
<feature type="domain" description="UvrD-like helicase ATP-binding" evidence="17">
    <location>
        <begin position="4"/>
        <end position="447"/>
    </location>
</feature>
<dbReference type="GO" id="GO:0009338">
    <property type="term" value="C:exodeoxyribonuclease V complex"/>
    <property type="evidence" value="ECO:0007669"/>
    <property type="project" value="TreeGrafter"/>
</dbReference>
<dbReference type="PROSITE" id="PS51198">
    <property type="entry name" value="UVRD_HELICASE_ATP_BIND"/>
    <property type="match status" value="1"/>
</dbReference>
<keyword evidence="7 15" id="KW-0269">Exonuclease</keyword>
<feature type="binding site" evidence="15">
    <location>
        <position position="1089"/>
    </location>
    <ligand>
        <name>Mg(2+)</name>
        <dbReference type="ChEBI" id="CHEBI:18420"/>
    </ligand>
</feature>
<evidence type="ECO:0000256" key="7">
    <source>
        <dbReference type="ARBA" id="ARBA00022839"/>
    </source>
</evidence>
<dbReference type="InterPro" id="IPR004586">
    <property type="entry name" value="RecB"/>
</dbReference>
<dbReference type="CDD" id="cd22352">
    <property type="entry name" value="RecB_C-like"/>
    <property type="match status" value="1"/>
</dbReference>
<comment type="caution">
    <text evidence="19">The sequence shown here is derived from an EMBL/GenBank/DDBJ whole genome shotgun (WGS) entry which is preliminary data.</text>
</comment>
<name>A0A3P3VWY3_9GAMM</name>
<evidence type="ECO:0000256" key="12">
    <source>
        <dbReference type="ARBA" id="ARBA00023235"/>
    </source>
</evidence>
<gene>
    <name evidence="15 19" type="primary">recB</name>
    <name evidence="19" type="ORF">D0544_09140</name>
</gene>
<dbReference type="PANTHER" id="PTHR11070:SF23">
    <property type="entry name" value="RECBCD ENZYME SUBUNIT RECB"/>
    <property type="match status" value="1"/>
</dbReference>
<feature type="active site" description="For nuclease activity" evidence="15">
    <location>
        <position position="1089"/>
    </location>
</feature>
<dbReference type="Gene3D" id="3.40.50.300">
    <property type="entry name" value="P-loop containing nucleotide triphosphate hydrolases"/>
    <property type="match status" value="2"/>
</dbReference>
<dbReference type="Gene3D" id="3.90.320.10">
    <property type="match status" value="1"/>
</dbReference>
<evidence type="ECO:0000256" key="8">
    <source>
        <dbReference type="ARBA" id="ARBA00022840"/>
    </source>
</evidence>
<sequence>MSQPSAHQPLDARRLPLHSVQLIEASAGTGKTYTITALYLRALLAVGREQPLGCEQILVVTFTEAATGELRDRIRRRIVEAREALLRGEAGDPLLAAILADSPLAREEQVARLEQAARQMDEAAIYTIHGFCWRMLTRNAFESGVLFSSEFTMDDRPLKYQAVKDFWRQSFYPLDPELAAIVGGLWKSPRALLADIEPMISAEDTRLLPSLEAVDLEAMHDDYRARLDRFKGAWLEAGGELEALIQGSGVSKNSYSKRYLPAWLNAVTEWARSESSSLPEKIDKFAQSMLIDKTPKGEPPRHPLFEQIDELLVQQPPYKALLRSQALAFVRHHLRQQKERQALMMPDDLLSRLAGALEGERAEELAARIRGLYPLALIDEFQDTDPLQYRIFSRLYGQGRDGETGLLMIGDPKQAIYSFRGADIFTYMQARESAQGTFGMETNWRSTRAMVDAVNALFGFSGAPFIYDRQIRYEPVRAAGRADQSPLVVAGQPLQGLCVWPHPAGDNPVPAEAIRQDFARATALEISRLLTSTYQGQACIGDRPLQPGDMAVLVRSRFEAALVRRALARQRIDSVFLSRDSVFSTSVAGDLLRLLMAVAEPTNERLFNAALATALLGYSAAELDRLTREESRWEAMQQRFIEARECWQYQGVLPMLHQLMRELGIAESQVMREEGERHLTDLLHLGELLQQASLEVEGEHGLLRWFAQQLGAQGEGGDEQQLRLESDRKLVKIVTIHSSKGLEYELVFLPFISLYRASRSGRYHEAGQRYWDLTDSQEAQEKGEQERLAEDLRLLYVALTRSIHACYLGIANVDARSRQRLAASAIGYLLNSAREGSLEEGLGAQLQRLQAFTDQRFGAGVLRIEAPPQGPIAPPQPPQAETEALSVCAFKGMVANDWRIGSYSALVAHGSNGTPVGGAWGELPGFDPELQTEARVAATEPLRLDAFSFPRGAQAGTFLHSLFENLDFEQAERASIEAMLAPRLQAEDYDPAWVQPLADWLLQVLACPLSGLETGFALRQLSTQRKRVEMEFLLPVASLEAPALNRLLEHHGHLPLEGVAPLQFQRLKGMLKGFIDLVFEHQGRYFVLDYKSNHLGDRAEDYAPAALEQAMLEHRYDLQSLIYTLALHRYLKTRLADYDYERHLGGCYYLFLRGMADGSGQQGIYYDQPDRELIAALDALLEGADD</sequence>
<dbReference type="EC" id="5.6.2.4" evidence="15"/>
<keyword evidence="5 15" id="KW-0378">Hydrolase</keyword>
<dbReference type="PANTHER" id="PTHR11070">
    <property type="entry name" value="UVRD / RECB / PCRA DNA HELICASE FAMILY MEMBER"/>
    <property type="match status" value="1"/>
</dbReference>
<dbReference type="GO" id="GO:0000724">
    <property type="term" value="P:double-strand break repair via homologous recombination"/>
    <property type="evidence" value="ECO:0007669"/>
    <property type="project" value="UniProtKB-UniRule"/>
</dbReference>
<keyword evidence="6 15" id="KW-0347">Helicase</keyword>
<comment type="catalytic activity">
    <reaction evidence="15">
        <text>Exonucleolytic cleavage (in the presence of ATP) in either 5'- to 3'- or 3'- to 5'-direction to yield 5'-phosphooligonucleotides.</text>
        <dbReference type="EC" id="3.1.11.5"/>
    </reaction>
</comment>
<dbReference type="GO" id="GO:0016887">
    <property type="term" value="F:ATP hydrolysis activity"/>
    <property type="evidence" value="ECO:0007669"/>
    <property type="project" value="RHEA"/>
</dbReference>
<keyword evidence="20" id="KW-1185">Reference proteome</keyword>
<keyword evidence="9 15" id="KW-0460">Magnesium</keyword>
<dbReference type="GO" id="GO:0043138">
    <property type="term" value="F:3'-5' DNA helicase activity"/>
    <property type="evidence" value="ECO:0007669"/>
    <property type="project" value="UniProtKB-UniRule"/>
</dbReference>
<evidence type="ECO:0000259" key="18">
    <source>
        <dbReference type="PROSITE" id="PS51217"/>
    </source>
</evidence>
<keyword evidence="3 15" id="KW-0547">Nucleotide-binding</keyword>
<dbReference type="InterPro" id="IPR000212">
    <property type="entry name" value="DNA_helicase_UvrD/REP"/>
</dbReference>
<comment type="subunit">
    <text evidence="15">Heterotrimer of RecB, RecC and RecD. All subunits contribute to DNA-binding. Interacts with RecA.</text>
</comment>
<accession>A0A3P3VWY3</accession>
<dbReference type="InterPro" id="IPR027417">
    <property type="entry name" value="P-loop_NTPase"/>
</dbReference>
<evidence type="ECO:0000313" key="19">
    <source>
        <dbReference type="EMBL" id="RRJ85213.1"/>
    </source>
</evidence>
<dbReference type="InterPro" id="IPR014017">
    <property type="entry name" value="DNA_helicase_UvrD-like_C"/>
</dbReference>
<comment type="catalytic activity">
    <reaction evidence="13 15">
        <text>Couples ATP hydrolysis with the unwinding of duplex DNA by translocating in the 3'-5' direction.</text>
        <dbReference type="EC" id="5.6.2.4"/>
    </reaction>
</comment>
<feature type="binding site" evidence="15">
    <location>
        <position position="1076"/>
    </location>
    <ligand>
        <name>Mg(2+)</name>
        <dbReference type="ChEBI" id="CHEBI:18420"/>
    </ligand>
</feature>
<comment type="catalytic activity">
    <reaction evidence="14 15">
        <text>ATP + H2O = ADP + phosphate + H(+)</text>
        <dbReference type="Rhea" id="RHEA:13065"/>
        <dbReference type="ChEBI" id="CHEBI:15377"/>
        <dbReference type="ChEBI" id="CHEBI:15378"/>
        <dbReference type="ChEBI" id="CHEBI:30616"/>
        <dbReference type="ChEBI" id="CHEBI:43474"/>
        <dbReference type="ChEBI" id="CHEBI:456216"/>
        <dbReference type="EC" id="5.6.2.4"/>
    </reaction>
</comment>
<keyword evidence="1 15" id="KW-0540">Nuclease</keyword>
<dbReference type="RefSeq" id="WP_125015638.1">
    <property type="nucleotide sequence ID" value="NZ_QWEZ01000001.1"/>
</dbReference>
<dbReference type="Pfam" id="PF00580">
    <property type="entry name" value="UvrD-helicase"/>
    <property type="match status" value="1"/>
</dbReference>
<dbReference type="Gene3D" id="1.10.3170.10">
    <property type="entry name" value="Recbcd, chain B, domain 2"/>
    <property type="match status" value="1"/>
</dbReference>
<keyword evidence="8 15" id="KW-0067">ATP-binding</keyword>
<dbReference type="GO" id="GO:0005829">
    <property type="term" value="C:cytosol"/>
    <property type="evidence" value="ECO:0007669"/>
    <property type="project" value="TreeGrafter"/>
</dbReference>
<comment type="miscellaneous">
    <text evidence="15">In the RecBCD complex, RecB has a slow 3'-5' helicase, an exonuclease activity and loads RecA onto ssDNA, RecD has a fast 5'-3' helicase activity, while RecC stimulates the ATPase and processivity of the RecB helicase and contributes to recognition of the Chi site.</text>
</comment>
<evidence type="ECO:0000256" key="9">
    <source>
        <dbReference type="ARBA" id="ARBA00022842"/>
    </source>
</evidence>
<comment type="function">
    <text evidence="15">A helicase/nuclease that prepares dsDNA breaks (DSB) for recombinational DNA repair. Binds to DSBs and unwinds DNA via a highly rapid and processive ATP-dependent bidirectional helicase activity. Unwinds dsDNA until it encounters a Chi (crossover hotspot instigator) sequence from the 3' direction. Cuts ssDNA a few nucleotides 3' to the Chi site. The properties and activities of the enzyme are changed at Chi. The Chi-altered holoenzyme produces a long 3'-ssDNA overhang and facilitates RecA-binding to the ssDNA for homologous DNA recombination and repair. Holoenzyme degrades any linearized DNA that is unable to undergo homologous recombination. In the holoenzyme this subunit contributes ATPase, 3'-5' helicase, exonuclease activity and loads RecA onto ssDNA.</text>
</comment>
<evidence type="ECO:0000256" key="16">
    <source>
        <dbReference type="PROSITE-ProRule" id="PRU00560"/>
    </source>
</evidence>
<evidence type="ECO:0000256" key="15">
    <source>
        <dbReference type="HAMAP-Rule" id="MF_01485"/>
    </source>
</evidence>
<evidence type="ECO:0000256" key="13">
    <source>
        <dbReference type="ARBA" id="ARBA00034617"/>
    </source>
</evidence>
<evidence type="ECO:0000256" key="14">
    <source>
        <dbReference type="ARBA" id="ARBA00048988"/>
    </source>
</evidence>
<dbReference type="EMBL" id="QWEZ01000001">
    <property type="protein sequence ID" value="RRJ85213.1"/>
    <property type="molecule type" value="Genomic_DNA"/>
</dbReference>
<dbReference type="Pfam" id="PF13361">
    <property type="entry name" value="UvrD_C"/>
    <property type="match status" value="1"/>
</dbReference>
<feature type="region of interest" description="Nuclease activity, interacts with RecD and RecA" evidence="15">
    <location>
        <begin position="897"/>
        <end position="1186"/>
    </location>
</feature>
<comment type="domain">
    <text evidence="15">The N-terminal DNA-binding domain is a ssDNA-dependent ATPase and has ATP-dependent 3'-5' helicase function. This domain interacts with RecC.</text>
</comment>
<reference evidence="19 20" key="1">
    <citation type="submission" date="2018-08" db="EMBL/GenBank/DDBJ databases">
        <authorList>
            <person name="Khan S.A."/>
        </authorList>
    </citation>
    <scope>NUCLEOTIDE SEQUENCE [LARGE SCALE GENOMIC DNA]</scope>
    <source>
        <strain evidence="19 20">GTF-13</strain>
    </source>
</reference>
<dbReference type="InterPro" id="IPR011335">
    <property type="entry name" value="Restrct_endonuc-II-like"/>
</dbReference>
<comment type="domain">
    <text evidence="15">The C-terminal domain has nuclease activity and interacts with RecD. It interacts with RecA, facilitating its loading onto ssDNA.</text>
</comment>
<organism evidence="19 20">
    <name type="scientific">Aestuariirhabdus litorea</name>
    <dbReference type="NCBI Taxonomy" id="2528527"/>
    <lineage>
        <taxon>Bacteria</taxon>
        <taxon>Pseudomonadati</taxon>
        <taxon>Pseudomonadota</taxon>
        <taxon>Gammaproteobacteria</taxon>
        <taxon>Oceanospirillales</taxon>
        <taxon>Aestuariirhabdaceae</taxon>
        <taxon>Aestuariirhabdus</taxon>
    </lineage>
</organism>
<comment type="similarity">
    <text evidence="15">Belongs to the helicase family. UvrD subfamily.</text>
</comment>
<dbReference type="GO" id="GO:0003677">
    <property type="term" value="F:DNA binding"/>
    <property type="evidence" value="ECO:0007669"/>
    <property type="project" value="UniProtKB-UniRule"/>
</dbReference>
<dbReference type="InterPro" id="IPR014016">
    <property type="entry name" value="UvrD-like_ATP-bd"/>
</dbReference>
<feature type="domain" description="UvrD-like helicase C-terminal" evidence="18">
    <location>
        <begin position="477"/>
        <end position="741"/>
    </location>
</feature>
<feature type="region of interest" description="DNA-binding and helicase activity, interacts with RecC" evidence="15">
    <location>
        <begin position="1"/>
        <end position="843"/>
    </location>
</feature>
<evidence type="ECO:0000256" key="4">
    <source>
        <dbReference type="ARBA" id="ARBA00022763"/>
    </source>
</evidence>
<dbReference type="GO" id="GO:0005524">
    <property type="term" value="F:ATP binding"/>
    <property type="evidence" value="ECO:0007669"/>
    <property type="project" value="UniProtKB-UniRule"/>
</dbReference>
<feature type="binding site" evidence="16">
    <location>
        <begin position="25"/>
        <end position="32"/>
    </location>
    <ligand>
        <name>ATP</name>
        <dbReference type="ChEBI" id="CHEBI:30616"/>
    </ligand>
</feature>
<reference evidence="19 20" key="2">
    <citation type="submission" date="2018-12" db="EMBL/GenBank/DDBJ databases">
        <title>Simiduia agarivorans gen. nov., sp. nov., a marine, agarolytic bacterium isolated from shallow coastal water from Keelung, Taiwan.</title>
        <authorList>
            <person name="Shieh W.Y."/>
        </authorList>
    </citation>
    <scope>NUCLEOTIDE SEQUENCE [LARGE SCALE GENOMIC DNA]</scope>
    <source>
        <strain evidence="19 20">GTF-13</strain>
    </source>
</reference>
<keyword evidence="2 15" id="KW-0479">Metal-binding</keyword>
<evidence type="ECO:0000256" key="10">
    <source>
        <dbReference type="ARBA" id="ARBA00023125"/>
    </source>
</evidence>
<feature type="binding site" evidence="15">
    <location>
        <position position="960"/>
    </location>
    <ligand>
        <name>Mg(2+)</name>
        <dbReference type="ChEBI" id="CHEBI:18420"/>
    </ligand>
</feature>
<evidence type="ECO:0000256" key="1">
    <source>
        <dbReference type="ARBA" id="ARBA00022722"/>
    </source>
</evidence>